<gene>
    <name evidence="1" type="ORF">SAMN05192570_3035</name>
</gene>
<dbReference type="Proteomes" id="UP000198788">
    <property type="component" value="Unassembled WGS sequence"/>
</dbReference>
<accession>A0A1I6T7B9</accession>
<dbReference type="STRING" id="871741.SAMN05192570_3035"/>
<keyword evidence="2" id="KW-1185">Reference proteome</keyword>
<dbReference type="OrthoDB" id="8456142at2"/>
<organism evidence="1 2">
    <name type="scientific">Brevundimonas viscosa</name>
    <dbReference type="NCBI Taxonomy" id="871741"/>
    <lineage>
        <taxon>Bacteria</taxon>
        <taxon>Pseudomonadati</taxon>
        <taxon>Pseudomonadota</taxon>
        <taxon>Alphaproteobacteria</taxon>
        <taxon>Caulobacterales</taxon>
        <taxon>Caulobacteraceae</taxon>
        <taxon>Brevundimonas</taxon>
    </lineage>
</organism>
<dbReference type="RefSeq" id="WP_092312742.1">
    <property type="nucleotide sequence ID" value="NZ_FOZV01000008.1"/>
</dbReference>
<dbReference type="EMBL" id="FOZV01000008">
    <property type="protein sequence ID" value="SFS85141.1"/>
    <property type="molecule type" value="Genomic_DNA"/>
</dbReference>
<evidence type="ECO:0000313" key="2">
    <source>
        <dbReference type="Proteomes" id="UP000198788"/>
    </source>
</evidence>
<name>A0A1I6T7B9_9CAUL</name>
<sequence length="221" mass="24120">MDKAAAEAKIKGIFGTYTSLVGSWKADGLTDGKLYELYVLSRVIEDLASRGFRLRFIGSSLKFKAAPGYVHQTDPHFDVFSPGSTSPDFQLFTDIEIETLGSAQLSHKDDGCHHELDIAVIDAGIAGGRPTHEQVALGVECKAVAGFGKNLVREALGLRRELSLLAGEAPSRLAQALRRLHPLVPAEPPSELWVAFIDPKGMNYWRSPAVFGVDLRHWPPT</sequence>
<proteinExistence type="predicted"/>
<reference evidence="2" key="1">
    <citation type="submission" date="2016-10" db="EMBL/GenBank/DDBJ databases">
        <authorList>
            <person name="Varghese N."/>
            <person name="Submissions S."/>
        </authorList>
    </citation>
    <scope>NUCLEOTIDE SEQUENCE [LARGE SCALE GENOMIC DNA]</scope>
    <source>
        <strain evidence="2">CGMCC 1.10683</strain>
    </source>
</reference>
<evidence type="ECO:0000313" key="1">
    <source>
        <dbReference type="EMBL" id="SFS85141.1"/>
    </source>
</evidence>
<protein>
    <submittedName>
        <fullName evidence="1">Uncharacterized protein</fullName>
    </submittedName>
</protein>
<dbReference type="AlphaFoldDB" id="A0A1I6T7B9"/>